<feature type="compositionally biased region" description="Low complexity" evidence="1">
    <location>
        <begin position="553"/>
        <end position="584"/>
    </location>
</feature>
<dbReference type="OrthoDB" id="2756259at2759"/>
<evidence type="ECO:0000313" key="3">
    <source>
        <dbReference type="Proteomes" id="UP000076798"/>
    </source>
</evidence>
<gene>
    <name evidence="2" type="ORF">SISSUDRAFT_1067932</name>
</gene>
<organism evidence="2 3">
    <name type="scientific">Sistotremastrum suecicum HHB10207 ss-3</name>
    <dbReference type="NCBI Taxonomy" id="1314776"/>
    <lineage>
        <taxon>Eukaryota</taxon>
        <taxon>Fungi</taxon>
        <taxon>Dikarya</taxon>
        <taxon>Basidiomycota</taxon>
        <taxon>Agaricomycotina</taxon>
        <taxon>Agaricomycetes</taxon>
        <taxon>Sistotremastrales</taxon>
        <taxon>Sistotremastraceae</taxon>
        <taxon>Sistotremastrum</taxon>
    </lineage>
</organism>
<feature type="compositionally biased region" description="Basic and acidic residues" evidence="1">
    <location>
        <begin position="364"/>
        <end position="376"/>
    </location>
</feature>
<proteinExistence type="predicted"/>
<dbReference type="STRING" id="1314776.A0A165WJV6"/>
<dbReference type="InterPro" id="IPR040521">
    <property type="entry name" value="KDZ"/>
</dbReference>
<feature type="region of interest" description="Disordered" evidence="1">
    <location>
        <begin position="553"/>
        <end position="614"/>
    </location>
</feature>
<keyword evidence="3" id="KW-1185">Reference proteome</keyword>
<evidence type="ECO:0000313" key="2">
    <source>
        <dbReference type="EMBL" id="KZT31244.1"/>
    </source>
</evidence>
<feature type="region of interest" description="Disordered" evidence="1">
    <location>
        <begin position="364"/>
        <end position="388"/>
    </location>
</feature>
<accession>A0A165WJV6</accession>
<evidence type="ECO:0000256" key="1">
    <source>
        <dbReference type="SAM" id="MobiDB-lite"/>
    </source>
</evidence>
<dbReference type="Pfam" id="PF18758">
    <property type="entry name" value="KDZ"/>
    <property type="match status" value="1"/>
</dbReference>
<reference evidence="2 3" key="1">
    <citation type="journal article" date="2016" name="Mol. Biol. Evol.">
        <title>Comparative Genomics of Early-Diverging Mushroom-Forming Fungi Provides Insights into the Origins of Lignocellulose Decay Capabilities.</title>
        <authorList>
            <person name="Nagy L.G."/>
            <person name="Riley R."/>
            <person name="Tritt A."/>
            <person name="Adam C."/>
            <person name="Daum C."/>
            <person name="Floudas D."/>
            <person name="Sun H."/>
            <person name="Yadav J.S."/>
            <person name="Pangilinan J."/>
            <person name="Larsson K.H."/>
            <person name="Matsuura K."/>
            <person name="Barry K."/>
            <person name="Labutti K."/>
            <person name="Kuo R."/>
            <person name="Ohm R.A."/>
            <person name="Bhattacharya S.S."/>
            <person name="Shirouzu T."/>
            <person name="Yoshinaga Y."/>
            <person name="Martin F.M."/>
            <person name="Grigoriev I.V."/>
            <person name="Hibbett D.S."/>
        </authorList>
    </citation>
    <scope>NUCLEOTIDE SEQUENCE [LARGE SCALE GENOMIC DNA]</scope>
    <source>
        <strain evidence="2 3">HHB10207 ss-3</strain>
    </source>
</reference>
<sequence length="614" mass="70233">MRLGLYDIRFYFFIPKFHILAHGEECQSKYSLNRRPFTARFDGEIIERHWANSNAAGPSTAEMTPNARRETLEDMWNSSNFHKVVGIGSSCLKKLEEALPMREKHEIAFKEFSQTFDDATLKDWTHTILAWEADPDSVPDPFVVTTTTNLTTVRRELAIADEKEAAQGNAPYPSLYVGAFLELGTNLEEQQIQLLALAKKGDGDEASKEAIEKRRLYRPRLQKWRAAQAIYMPGTAALLQDHPPTSNVEEEPLLLPSAIDSATRLTVCLANVPQKELQLRVGLAHGALETLRKLLRVQSDYTLHRRQNIHGQRALTQSHQVLQSFETKITRAADRYRSAFKAILLLDDRPSFYLAEHGFRELRKQDIKGPRPDTSFDKQSSSKRRRLPTDALGEGYRELTWIWKQCNREHPLDSSDEEYVESLKAEWMKARARAARWSEEVRQVTEDMRRCLKYHAWKADWWRNRRSLRTCDYAPAAHRRETSGEVKGGLAAYAEKQAEMWEGMALRFAGMWRPLLSKGGYSFDDWEDVYRNAPFYFVDTRARRRHEALSNVPSIIPSSSPVHNPTSASSANPASTTSPSTPLPAFRPSVETTGVNSESDSDDEYFDDNSDEDE</sequence>
<name>A0A165WJV6_9AGAM</name>
<dbReference type="EMBL" id="KV428709">
    <property type="protein sequence ID" value="KZT31244.1"/>
    <property type="molecule type" value="Genomic_DNA"/>
</dbReference>
<feature type="compositionally biased region" description="Acidic residues" evidence="1">
    <location>
        <begin position="599"/>
        <end position="614"/>
    </location>
</feature>
<dbReference type="Proteomes" id="UP000076798">
    <property type="component" value="Unassembled WGS sequence"/>
</dbReference>
<protein>
    <submittedName>
        <fullName evidence="2">Uncharacterized protein</fullName>
    </submittedName>
</protein>
<dbReference type="AlphaFoldDB" id="A0A165WJV6"/>